<dbReference type="InterPro" id="IPR025378">
    <property type="entry name" value="DUF4368"/>
</dbReference>
<dbReference type="PANTHER" id="PTHR30461">
    <property type="entry name" value="DNA-INVERTASE FROM LAMBDOID PROPHAGE"/>
    <property type="match status" value="1"/>
</dbReference>
<reference evidence="5" key="1">
    <citation type="submission" date="2016-10" db="EMBL/GenBank/DDBJ databases">
        <authorList>
            <person name="de Groot N.N."/>
        </authorList>
    </citation>
    <scope>NUCLEOTIDE SEQUENCE [LARGE SCALE GENOMIC DNA]</scope>
    <source>
        <strain evidence="5">DSM 1551</strain>
    </source>
</reference>
<evidence type="ECO:0000313" key="7">
    <source>
        <dbReference type="Proteomes" id="UP000490821"/>
    </source>
</evidence>
<dbReference type="InterPro" id="IPR025827">
    <property type="entry name" value="Zn_ribbon_recom_dom"/>
</dbReference>
<feature type="domain" description="Recombinase" evidence="3">
    <location>
        <begin position="166"/>
        <end position="310"/>
    </location>
</feature>
<reference evidence="6" key="2">
    <citation type="submission" date="2016-10" db="EMBL/GenBank/DDBJ databases">
        <authorList>
            <person name="Varghese N."/>
            <person name="Submissions S."/>
        </authorList>
    </citation>
    <scope>NUCLEOTIDE SEQUENCE [LARGE SCALE GENOMIC DNA]</scope>
    <source>
        <strain evidence="6">DSM 1551</strain>
    </source>
</reference>
<gene>
    <name evidence="4" type="ORF">IMSAGC017_02125</name>
    <name evidence="5" type="ORF">SAMN04489758_1595</name>
</gene>
<evidence type="ECO:0000259" key="2">
    <source>
        <dbReference type="PROSITE" id="PS51736"/>
    </source>
</evidence>
<dbReference type="InterPro" id="IPR050639">
    <property type="entry name" value="SSR_resolvase"/>
</dbReference>
<evidence type="ECO:0000259" key="3">
    <source>
        <dbReference type="PROSITE" id="PS51737"/>
    </source>
</evidence>
<dbReference type="InterPro" id="IPR011109">
    <property type="entry name" value="DNA_bind_recombinase_dom"/>
</dbReference>
<dbReference type="InterPro" id="IPR006119">
    <property type="entry name" value="Resolv_N"/>
</dbReference>
<keyword evidence="6" id="KW-1185">Reference proteome</keyword>
<dbReference type="Gene3D" id="3.90.1750.20">
    <property type="entry name" value="Putative Large Serine Recombinase, Chain B, Domain 2"/>
    <property type="match status" value="1"/>
</dbReference>
<name>A0A1I0HU33_9FIRM</name>
<dbReference type="GO" id="GO:0003677">
    <property type="term" value="F:DNA binding"/>
    <property type="evidence" value="ECO:0007669"/>
    <property type="project" value="InterPro"/>
</dbReference>
<dbReference type="EMBL" id="BLMI01000258">
    <property type="protein sequence ID" value="GFI42079.1"/>
    <property type="molecule type" value="Genomic_DNA"/>
</dbReference>
<dbReference type="PROSITE" id="PS51737">
    <property type="entry name" value="RECOMBINASE_DNA_BIND"/>
    <property type="match status" value="1"/>
</dbReference>
<dbReference type="Pfam" id="PF07508">
    <property type="entry name" value="Recombinase"/>
    <property type="match status" value="1"/>
</dbReference>
<evidence type="ECO:0000313" key="4">
    <source>
        <dbReference type="EMBL" id="GFI42079.1"/>
    </source>
</evidence>
<dbReference type="SMART" id="SM00857">
    <property type="entry name" value="Resolvase"/>
    <property type="match status" value="1"/>
</dbReference>
<feature type="domain" description="Resolvase/invertase-type recombinase catalytic" evidence="2">
    <location>
        <begin position="5"/>
        <end position="158"/>
    </location>
</feature>
<dbReference type="Proteomes" id="UP000198558">
    <property type="component" value="Unassembled WGS sequence"/>
</dbReference>
<protein>
    <submittedName>
        <fullName evidence="5">Site-specific DNA recombinase</fullName>
    </submittedName>
</protein>
<dbReference type="PANTHER" id="PTHR30461:SF23">
    <property type="entry name" value="DNA RECOMBINASE-RELATED"/>
    <property type="match status" value="1"/>
</dbReference>
<dbReference type="Proteomes" id="UP000490821">
    <property type="component" value="Unassembled WGS sequence"/>
</dbReference>
<evidence type="ECO:0000313" key="6">
    <source>
        <dbReference type="Proteomes" id="UP000198558"/>
    </source>
</evidence>
<dbReference type="GO" id="GO:0000150">
    <property type="term" value="F:DNA strand exchange activity"/>
    <property type="evidence" value="ECO:0007669"/>
    <property type="project" value="InterPro"/>
</dbReference>
<accession>A0A1I0HU33</accession>
<dbReference type="RefSeq" id="WP_092356798.1">
    <property type="nucleotide sequence ID" value="NZ_BLMI01000258.1"/>
</dbReference>
<keyword evidence="1" id="KW-0175">Coiled coil</keyword>
<dbReference type="Pfam" id="PF00239">
    <property type="entry name" value="Resolvase"/>
    <property type="match status" value="1"/>
</dbReference>
<dbReference type="OrthoDB" id="9784557at2"/>
<proteinExistence type="predicted"/>
<dbReference type="PROSITE" id="PS51736">
    <property type="entry name" value="RECOMBINASES_3"/>
    <property type="match status" value="1"/>
</dbReference>
<feature type="coiled-coil region" evidence="1">
    <location>
        <begin position="448"/>
        <end position="475"/>
    </location>
</feature>
<dbReference type="GeneID" id="78289569"/>
<dbReference type="Pfam" id="PF13408">
    <property type="entry name" value="Zn_ribbon_recom"/>
    <property type="match status" value="1"/>
</dbReference>
<reference evidence="4 7" key="3">
    <citation type="journal article" date="2020" name="Microbiome">
        <title>Single-cell genomics of uncultured bacteria reveals dietary fiber responders in the mouse gut microbiota.</title>
        <authorList>
            <person name="Chijiiwa R."/>
            <person name="Hosokawa M."/>
            <person name="Kogawa M."/>
            <person name="Nishikawa Y."/>
            <person name="Ide K."/>
            <person name="Sakanashi C."/>
            <person name="Takahashi K."/>
            <person name="Takeyama H."/>
        </authorList>
    </citation>
    <scope>NUCLEOTIDE SEQUENCE [LARGE SCALE GENOMIC DNA]</scope>
    <source>
        <strain evidence="4">IMSAGC_017</strain>
    </source>
</reference>
<dbReference type="Gene3D" id="3.40.50.1390">
    <property type="entry name" value="Resolvase, N-terminal catalytic domain"/>
    <property type="match status" value="1"/>
</dbReference>
<sequence>MNKLKVAIYCRLSEEDRNKESEDDDSNSIQNQKSMLNKYALEQGWEIFKVYSDDDYTGSDRRRPEFNNLLHDAKAQKFNIVLCKTQSRFTRELELVEKYIHGLFPIWGIRFVSVVDNADTANKGNKKSRQINGLVNEWYLEDMSENIKSVLIDRRKNGFHIGAFALYGYKKDPDMKGHLIIDEEAAKVVREVFTLFSNGYGKTAIARILNERGIPNPTEYKRLHGLRFKAPKTRNSTLWSYYAIADMLINEIYIGNMVQGKYGSVSYKTKQNKPRPKSQWYIVEGTHEAIIDRELWDRVQLLIVQKAKPFTIGQIGLFARKTRCMYCGYIMRSSKNRGKHYLRCSSRFKSKEACIGSFVSVDKLEQVVIEELNRLSKEYLDNSELEKNVVFNNDFKEKQDYLKEEIATYQRKIMEYTKGIRELYLDKVKGILSQQDYLDLSNDFSVQKRRLEKLVEDKQKQLDTLKKKMMTQDNRKKLIEQYTNLEHLDRFTVEKLIDYIDIGKRNTETKELPIEIHWNF</sequence>
<evidence type="ECO:0000313" key="5">
    <source>
        <dbReference type="EMBL" id="SET86691.1"/>
    </source>
</evidence>
<dbReference type="SUPFAM" id="SSF53041">
    <property type="entry name" value="Resolvase-like"/>
    <property type="match status" value="1"/>
</dbReference>
<dbReference type="AlphaFoldDB" id="A0A1I0HU33"/>
<dbReference type="InterPro" id="IPR036162">
    <property type="entry name" value="Resolvase-like_N_sf"/>
</dbReference>
<dbReference type="EMBL" id="FOIN01000059">
    <property type="protein sequence ID" value="SET86691.1"/>
    <property type="molecule type" value="Genomic_DNA"/>
</dbReference>
<organism evidence="5 6">
    <name type="scientific">Thomasclavelia cocleata</name>
    <dbReference type="NCBI Taxonomy" id="69824"/>
    <lineage>
        <taxon>Bacteria</taxon>
        <taxon>Bacillati</taxon>
        <taxon>Bacillota</taxon>
        <taxon>Erysipelotrichia</taxon>
        <taxon>Erysipelotrichales</taxon>
        <taxon>Coprobacillaceae</taxon>
        <taxon>Thomasclavelia</taxon>
    </lineage>
</organism>
<evidence type="ECO:0000256" key="1">
    <source>
        <dbReference type="SAM" id="Coils"/>
    </source>
</evidence>
<dbReference type="Pfam" id="PF14287">
    <property type="entry name" value="DUF4368"/>
    <property type="match status" value="1"/>
</dbReference>
<dbReference type="InterPro" id="IPR038109">
    <property type="entry name" value="DNA_bind_recomb_sf"/>
</dbReference>